<proteinExistence type="predicted"/>
<evidence type="ECO:0000313" key="4">
    <source>
        <dbReference type="Proteomes" id="UP000189701"/>
    </source>
</evidence>
<dbReference type="OrthoDB" id="10440366at2759"/>
<dbReference type="GO" id="GO:0003676">
    <property type="term" value="F:nucleic acid binding"/>
    <property type="evidence" value="ECO:0007669"/>
    <property type="project" value="InterPro"/>
</dbReference>
<feature type="region of interest" description="Disordered" evidence="2">
    <location>
        <begin position="68"/>
        <end position="112"/>
    </location>
</feature>
<dbReference type="InterPro" id="IPR001878">
    <property type="entry name" value="Znf_CCHC"/>
</dbReference>
<keyword evidence="1" id="KW-0479">Metal-binding</keyword>
<sequence length="174" mass="19405">MSVTQYEMQFSELARHPVWLVSTDRERIKRFVDGLGFQLRLLMTRERVFGATFDEVVDIARQIQMVRGQERAEREAKRPRSQGGFSGSPKGAQGFHLASSTQVSSGNSFGHQEHQFRQRKGCFECKDFGHIARYCPRLLGGTPQRSPWLTAPAPIPPPPAQPARGGVQPAKSGA</sequence>
<reference evidence="4" key="1">
    <citation type="journal article" date="2013" name="Genome Biol.">
        <title>Reference genomes and transcriptomes of Nicotiana sylvestris and Nicotiana tomentosiformis.</title>
        <authorList>
            <person name="Sierro N."/>
            <person name="Battey J.N."/>
            <person name="Ouadi S."/>
            <person name="Bovet L."/>
            <person name="Goepfert S."/>
            <person name="Bakaher N."/>
            <person name="Peitsch M.C."/>
            <person name="Ivanov N.V."/>
        </authorList>
    </citation>
    <scope>NUCLEOTIDE SEQUENCE [LARGE SCALE GENOMIC DNA]</scope>
</reference>
<dbReference type="Gene3D" id="4.10.60.10">
    <property type="entry name" value="Zinc finger, CCHC-type"/>
    <property type="match status" value="1"/>
</dbReference>
<dbReference type="AlphaFoldDB" id="A0A1U7UWX2"/>
<organism evidence="4 5">
    <name type="scientific">Nicotiana sylvestris</name>
    <name type="common">Wood tobacco</name>
    <name type="synonym">South American tobacco</name>
    <dbReference type="NCBI Taxonomy" id="4096"/>
    <lineage>
        <taxon>Eukaryota</taxon>
        <taxon>Viridiplantae</taxon>
        <taxon>Streptophyta</taxon>
        <taxon>Embryophyta</taxon>
        <taxon>Tracheophyta</taxon>
        <taxon>Spermatophyta</taxon>
        <taxon>Magnoliopsida</taxon>
        <taxon>eudicotyledons</taxon>
        <taxon>Gunneridae</taxon>
        <taxon>Pentapetalae</taxon>
        <taxon>asterids</taxon>
        <taxon>lamiids</taxon>
        <taxon>Solanales</taxon>
        <taxon>Solanaceae</taxon>
        <taxon>Nicotianoideae</taxon>
        <taxon>Nicotianeae</taxon>
        <taxon>Nicotiana</taxon>
    </lineage>
</organism>
<evidence type="ECO:0000256" key="2">
    <source>
        <dbReference type="SAM" id="MobiDB-lite"/>
    </source>
</evidence>
<dbReference type="SUPFAM" id="SSF57756">
    <property type="entry name" value="Retrovirus zinc finger-like domains"/>
    <property type="match status" value="1"/>
</dbReference>
<keyword evidence="1" id="KW-0862">Zinc</keyword>
<evidence type="ECO:0000256" key="1">
    <source>
        <dbReference type="PROSITE-ProRule" id="PRU00047"/>
    </source>
</evidence>
<feature type="region of interest" description="Disordered" evidence="2">
    <location>
        <begin position="143"/>
        <end position="174"/>
    </location>
</feature>
<gene>
    <name evidence="5" type="primary">LOC104211326</name>
</gene>
<dbReference type="GO" id="GO:0008270">
    <property type="term" value="F:zinc ion binding"/>
    <property type="evidence" value="ECO:0007669"/>
    <property type="project" value="UniProtKB-KW"/>
</dbReference>
<dbReference type="InterPro" id="IPR036875">
    <property type="entry name" value="Znf_CCHC_sf"/>
</dbReference>
<feature type="compositionally biased region" description="Polar residues" evidence="2">
    <location>
        <begin position="98"/>
        <end position="110"/>
    </location>
</feature>
<dbReference type="PROSITE" id="PS50158">
    <property type="entry name" value="ZF_CCHC"/>
    <property type="match status" value="1"/>
</dbReference>
<reference evidence="5" key="2">
    <citation type="submission" date="2025-08" db="UniProtKB">
        <authorList>
            <consortium name="RefSeq"/>
        </authorList>
    </citation>
    <scope>IDENTIFICATION</scope>
    <source>
        <tissue evidence="5">Leaf</tissue>
    </source>
</reference>
<feature type="domain" description="CCHC-type" evidence="3">
    <location>
        <begin position="122"/>
        <end position="137"/>
    </location>
</feature>
<dbReference type="RefSeq" id="XP_009758673.1">
    <property type="nucleotide sequence ID" value="XM_009760371.1"/>
</dbReference>
<evidence type="ECO:0000313" key="5">
    <source>
        <dbReference type="RefSeq" id="XP_009758673.1"/>
    </source>
</evidence>
<feature type="compositionally biased region" description="Basic and acidic residues" evidence="2">
    <location>
        <begin position="68"/>
        <end position="78"/>
    </location>
</feature>
<evidence type="ECO:0000259" key="3">
    <source>
        <dbReference type="PROSITE" id="PS50158"/>
    </source>
</evidence>
<keyword evidence="4" id="KW-1185">Reference proteome</keyword>
<protein>
    <submittedName>
        <fullName evidence="5">Uncharacterized protein LOC104211326</fullName>
    </submittedName>
</protein>
<name>A0A1U7UWX2_NICSY</name>
<keyword evidence="1" id="KW-0863">Zinc-finger</keyword>
<dbReference type="Proteomes" id="UP000189701">
    <property type="component" value="Unplaced"/>
</dbReference>
<accession>A0A1U7UWX2</accession>